<evidence type="ECO:0000313" key="1">
    <source>
        <dbReference type="EMBL" id="VDD96128.1"/>
    </source>
</evidence>
<dbReference type="EMBL" id="UXUI01011306">
    <property type="protein sequence ID" value="VDD96128.1"/>
    <property type="molecule type" value="Genomic_DNA"/>
</dbReference>
<dbReference type="OrthoDB" id="5812721at2759"/>
<protein>
    <submittedName>
        <fullName evidence="1">Uncharacterized protein</fullName>
    </submittedName>
</protein>
<dbReference type="Proteomes" id="UP000274131">
    <property type="component" value="Unassembled WGS sequence"/>
</dbReference>
<proteinExistence type="predicted"/>
<organism evidence="1 2">
    <name type="scientific">Enterobius vermicularis</name>
    <name type="common">Human pinworm</name>
    <dbReference type="NCBI Taxonomy" id="51028"/>
    <lineage>
        <taxon>Eukaryota</taxon>
        <taxon>Metazoa</taxon>
        <taxon>Ecdysozoa</taxon>
        <taxon>Nematoda</taxon>
        <taxon>Chromadorea</taxon>
        <taxon>Rhabditida</taxon>
        <taxon>Spirurina</taxon>
        <taxon>Oxyuridomorpha</taxon>
        <taxon>Oxyuroidea</taxon>
        <taxon>Oxyuridae</taxon>
        <taxon>Enterobius</taxon>
    </lineage>
</organism>
<gene>
    <name evidence="1" type="ORF">EVEC_LOCUS10879</name>
</gene>
<keyword evidence="2" id="KW-1185">Reference proteome</keyword>
<reference evidence="1 2" key="1">
    <citation type="submission" date="2018-10" db="EMBL/GenBank/DDBJ databases">
        <authorList>
            <consortium name="Pathogen Informatics"/>
        </authorList>
    </citation>
    <scope>NUCLEOTIDE SEQUENCE [LARGE SCALE GENOMIC DNA]</scope>
</reference>
<dbReference type="AlphaFoldDB" id="A0A3P6INA7"/>
<name>A0A3P6INA7_ENTVE</name>
<accession>A0A3P6INA7</accession>
<evidence type="ECO:0000313" key="2">
    <source>
        <dbReference type="Proteomes" id="UP000274131"/>
    </source>
</evidence>
<sequence length="105" mass="12515">MYFEAPPPEKSCNHLLEVKDDEFPGVSVEFELNSHVKHLKKFPENKFRSRVSGILRIEPERLIVLRNRCMDNDKKFVLQFGVLKRDVIIERKKVFKKIFLVCRLN</sequence>